<protein>
    <submittedName>
        <fullName evidence="2">Uncharacterized protein</fullName>
    </submittedName>
</protein>
<dbReference type="RefSeq" id="WP_149651389.1">
    <property type="nucleotide sequence ID" value="NZ_VEWN01000017.1"/>
</dbReference>
<proteinExistence type="predicted"/>
<organism evidence="2 3">
    <name type="scientific">Azospirillum argentinense</name>
    <dbReference type="NCBI Taxonomy" id="2970906"/>
    <lineage>
        <taxon>Bacteria</taxon>
        <taxon>Pseudomonadati</taxon>
        <taxon>Pseudomonadota</taxon>
        <taxon>Alphaproteobacteria</taxon>
        <taxon>Rhodospirillales</taxon>
        <taxon>Azospirillaceae</taxon>
        <taxon>Azospirillum</taxon>
    </lineage>
</organism>
<feature type="region of interest" description="Disordered" evidence="1">
    <location>
        <begin position="95"/>
        <end position="117"/>
    </location>
</feature>
<evidence type="ECO:0000256" key="1">
    <source>
        <dbReference type="SAM" id="MobiDB-lite"/>
    </source>
</evidence>
<sequence length="117" mass="13433">MRHFTQVAEPIGGFLKSRRESIDIAHFRSESEFKQQFGRDPDHTDPPDVDECWRLFLEELEIMTSSFESVGDELRSQTEETEALVAHYQAAWQKARQDSGVPTSVEDSRASVMGRRS</sequence>
<evidence type="ECO:0000313" key="3">
    <source>
        <dbReference type="Proteomes" id="UP000325333"/>
    </source>
</evidence>
<accession>A0A5B0KMR6</accession>
<evidence type="ECO:0000313" key="2">
    <source>
        <dbReference type="EMBL" id="KAA1053235.1"/>
    </source>
</evidence>
<comment type="caution">
    <text evidence="2">The sequence shown here is derived from an EMBL/GenBank/DDBJ whole genome shotgun (WGS) entry which is preliminary data.</text>
</comment>
<reference evidence="2 3" key="1">
    <citation type="submission" date="2019-07" db="EMBL/GenBank/DDBJ databases">
        <title>Genome sequencing of the stress-tolerant strain Azospirillum brasilense Az19.</title>
        <authorList>
            <person name="Maroniche G.A."/>
            <person name="Garcia J.E."/>
            <person name="Pagnussat L."/>
            <person name="Amenta M."/>
            <person name="Creus C.M."/>
        </authorList>
    </citation>
    <scope>NUCLEOTIDE SEQUENCE [LARGE SCALE GENOMIC DNA]</scope>
    <source>
        <strain evidence="2 3">Az19</strain>
    </source>
</reference>
<dbReference type="Proteomes" id="UP000325333">
    <property type="component" value="Unassembled WGS sequence"/>
</dbReference>
<dbReference type="AlphaFoldDB" id="A0A5B0KMR6"/>
<dbReference type="EMBL" id="VEWN01000017">
    <property type="protein sequence ID" value="KAA1053235.1"/>
    <property type="molecule type" value="Genomic_DNA"/>
</dbReference>
<name>A0A5B0KMR6_9PROT</name>
<gene>
    <name evidence="2" type="ORF">FH063_003154</name>
</gene>